<reference evidence="13" key="2">
    <citation type="submission" date="2023-11" db="EMBL/GenBank/DDBJ databases">
        <title>MicrobeMod: A computational toolkit for identifying prokaryotic methylation and restriction-modification with nanopore sequencing.</title>
        <authorList>
            <person name="Crits-Christoph A."/>
            <person name="Kang S.C."/>
            <person name="Lee H."/>
            <person name="Ostrov N."/>
        </authorList>
    </citation>
    <scope>NUCLEOTIDE SEQUENCE</scope>
    <source>
        <strain evidence="13">ATCC 51242</strain>
    </source>
</reference>
<feature type="transmembrane region" description="Helical" evidence="8">
    <location>
        <begin position="251"/>
        <end position="269"/>
    </location>
</feature>
<feature type="transmembrane region" description="Helical" evidence="8">
    <location>
        <begin position="226"/>
        <end position="244"/>
    </location>
</feature>
<dbReference type="Pfam" id="PF13244">
    <property type="entry name" value="MbhD"/>
    <property type="match status" value="1"/>
</dbReference>
<dbReference type="eggNOG" id="COG2111">
    <property type="taxonomic scope" value="Bacteria"/>
</dbReference>
<evidence type="ECO:0000256" key="3">
    <source>
        <dbReference type="ARBA" id="ARBA00022475"/>
    </source>
</evidence>
<evidence type="ECO:0000256" key="7">
    <source>
        <dbReference type="RuleBase" id="RU000320"/>
    </source>
</evidence>
<feature type="transmembrane region" description="Helical" evidence="8">
    <location>
        <begin position="275"/>
        <end position="299"/>
    </location>
</feature>
<dbReference type="KEGG" id="rrd:RradSPS_0972"/>
<dbReference type="Proteomes" id="UP001281130">
    <property type="component" value="Unassembled WGS sequence"/>
</dbReference>
<dbReference type="EMBL" id="JAWXXX010000001">
    <property type="protein sequence ID" value="MDX5893663.1"/>
    <property type="molecule type" value="Genomic_DNA"/>
</dbReference>
<organism evidence="12 14">
    <name type="scientific">Rubrobacter radiotolerans</name>
    <name type="common">Arthrobacter radiotolerans</name>
    <dbReference type="NCBI Taxonomy" id="42256"/>
    <lineage>
        <taxon>Bacteria</taxon>
        <taxon>Bacillati</taxon>
        <taxon>Actinomycetota</taxon>
        <taxon>Rubrobacteria</taxon>
        <taxon>Rubrobacterales</taxon>
        <taxon>Rubrobacteraceae</taxon>
        <taxon>Rubrobacter</taxon>
    </lineage>
</organism>
<dbReference type="HOGENOM" id="CLU_007100_2_2_11"/>
<feature type="transmembrane region" description="Helical" evidence="8">
    <location>
        <begin position="88"/>
        <end position="105"/>
    </location>
</feature>
<evidence type="ECO:0000313" key="13">
    <source>
        <dbReference type="EMBL" id="MDX5893663.1"/>
    </source>
</evidence>
<protein>
    <submittedName>
        <fullName evidence="13">Hydrogen gas-evolving membrane-bound hydrogenase subunit E</fullName>
    </submittedName>
    <submittedName>
        <fullName evidence="12">NADH-Ubiquinone/plastoquinone (Complex I), various chains</fullName>
    </submittedName>
</protein>
<evidence type="ECO:0000256" key="2">
    <source>
        <dbReference type="ARBA" id="ARBA00022448"/>
    </source>
</evidence>
<keyword evidence="12" id="KW-0830">Ubiquinone</keyword>
<dbReference type="GO" id="GO:0005886">
    <property type="term" value="C:plasma membrane"/>
    <property type="evidence" value="ECO:0007669"/>
    <property type="project" value="UniProtKB-SubCell"/>
</dbReference>
<keyword evidence="2" id="KW-0813">Transport</keyword>
<dbReference type="PANTHER" id="PTHR43373">
    <property type="entry name" value="NA(+)/H(+) ANTIPORTER SUBUNIT"/>
    <property type="match status" value="1"/>
</dbReference>
<reference evidence="12 14" key="1">
    <citation type="submission" date="2014-03" db="EMBL/GenBank/DDBJ databases">
        <title>Complete genome sequence of the Radio-Resistant Rubrobacter radiotolerans RSPS-4.</title>
        <authorList>
            <person name="Egas C.C."/>
            <person name="Barroso C.C."/>
            <person name="Froufe H.J.C."/>
            <person name="Pacheco J.J."/>
            <person name="Albuquerque L.L."/>
            <person name="da Costa M.M.S."/>
        </authorList>
    </citation>
    <scope>NUCLEOTIDE SEQUENCE [LARGE SCALE GENOMIC DNA]</scope>
    <source>
        <strain evidence="12 14">RSPS-4</strain>
    </source>
</reference>
<keyword evidence="4 7" id="KW-0812">Transmembrane</keyword>
<evidence type="ECO:0000259" key="9">
    <source>
        <dbReference type="Pfam" id="PF00361"/>
    </source>
</evidence>
<evidence type="ECO:0000259" key="11">
    <source>
        <dbReference type="Pfam" id="PF20501"/>
    </source>
</evidence>
<dbReference type="PRINTS" id="PR01434">
    <property type="entry name" value="NADHDHGNASE5"/>
</dbReference>
<evidence type="ECO:0000259" key="10">
    <source>
        <dbReference type="Pfam" id="PF13244"/>
    </source>
</evidence>
<keyword evidence="3" id="KW-1003">Cell membrane</keyword>
<feature type="transmembrane region" description="Helical" evidence="8">
    <location>
        <begin position="705"/>
        <end position="724"/>
    </location>
</feature>
<feature type="transmembrane region" description="Helical" evidence="8">
    <location>
        <begin position="117"/>
        <end position="138"/>
    </location>
</feature>
<evidence type="ECO:0000256" key="4">
    <source>
        <dbReference type="ARBA" id="ARBA00022692"/>
    </source>
</evidence>
<feature type="domain" description="NADH:quinone oxidoreductase/Mrp antiporter transmembrane" evidence="9">
    <location>
        <begin position="82"/>
        <end position="369"/>
    </location>
</feature>
<dbReference type="Pfam" id="PF20501">
    <property type="entry name" value="MbhE"/>
    <property type="match status" value="1"/>
</dbReference>
<keyword evidence="6 8" id="KW-0472">Membrane</keyword>
<evidence type="ECO:0000256" key="1">
    <source>
        <dbReference type="ARBA" id="ARBA00004651"/>
    </source>
</evidence>
<dbReference type="AlphaFoldDB" id="A0A023X2M5"/>
<feature type="transmembrane region" description="Helical" evidence="8">
    <location>
        <begin position="24"/>
        <end position="44"/>
    </location>
</feature>
<name>A0A023X2M5_RUBRA</name>
<feature type="transmembrane region" description="Helical" evidence="8">
    <location>
        <begin position="553"/>
        <end position="571"/>
    </location>
</feature>
<accession>A0A023X2M5</accession>
<feature type="transmembrane region" description="Helical" evidence="8">
    <location>
        <begin position="602"/>
        <end position="623"/>
    </location>
</feature>
<dbReference type="Pfam" id="PF00361">
    <property type="entry name" value="Proton_antipo_M"/>
    <property type="match status" value="1"/>
</dbReference>
<feature type="transmembrane region" description="Helical" evidence="8">
    <location>
        <begin position="398"/>
        <end position="418"/>
    </location>
</feature>
<dbReference type="EMBL" id="CP007514">
    <property type="protein sequence ID" value="AHY46255.1"/>
    <property type="molecule type" value="Genomic_DNA"/>
</dbReference>
<feature type="transmembrane region" description="Helical" evidence="8">
    <location>
        <begin position="578"/>
        <end position="596"/>
    </location>
</feature>
<dbReference type="InterPro" id="IPR046806">
    <property type="entry name" value="MrpA_C/MbhE"/>
</dbReference>
<dbReference type="PANTHER" id="PTHR43373:SF1">
    <property type="entry name" value="NA(+)_H(+) ANTIPORTER SUBUNIT A"/>
    <property type="match status" value="1"/>
</dbReference>
<feature type="transmembrane region" description="Helical" evidence="8">
    <location>
        <begin position="357"/>
        <end position="377"/>
    </location>
</feature>
<keyword evidence="14" id="KW-1185">Reference proteome</keyword>
<gene>
    <name evidence="13" type="primary">mbhE</name>
    <name evidence="12" type="ORF">RradSPS_0972</name>
    <name evidence="13" type="ORF">SIL72_06440</name>
</gene>
<dbReference type="RefSeq" id="WP_232226608.1">
    <property type="nucleotide sequence ID" value="NZ_CP007514.1"/>
</dbReference>
<feature type="domain" description="MrpA C-terminal/MbhE" evidence="11">
    <location>
        <begin position="651"/>
        <end position="719"/>
    </location>
</feature>
<feature type="transmembrane region" description="Helical" evidence="8">
    <location>
        <begin position="158"/>
        <end position="183"/>
    </location>
</feature>
<proteinExistence type="predicted"/>
<dbReference type="InterPro" id="IPR001750">
    <property type="entry name" value="ND/Mrp_TM"/>
</dbReference>
<dbReference type="Proteomes" id="UP000025229">
    <property type="component" value="Chromosome"/>
</dbReference>
<dbReference type="InterPro" id="IPR050616">
    <property type="entry name" value="CPA3_Na-H_Antiporter_A"/>
</dbReference>
<dbReference type="PRINTS" id="PR01435">
    <property type="entry name" value="NPOXDRDTASE5"/>
</dbReference>
<evidence type="ECO:0000256" key="5">
    <source>
        <dbReference type="ARBA" id="ARBA00022989"/>
    </source>
</evidence>
<feature type="transmembrane region" description="Helical" evidence="8">
    <location>
        <begin position="644"/>
        <end position="663"/>
    </location>
</feature>
<dbReference type="InterPro" id="IPR025383">
    <property type="entry name" value="MrpA_C/MbhD"/>
</dbReference>
<evidence type="ECO:0000256" key="8">
    <source>
        <dbReference type="SAM" id="Phobius"/>
    </source>
</evidence>
<feature type="transmembrane region" description="Helical" evidence="8">
    <location>
        <begin position="195"/>
        <end position="214"/>
    </location>
</feature>
<dbReference type="STRING" id="42256.RradSPS_0972"/>
<feature type="transmembrane region" description="Helical" evidence="8">
    <location>
        <begin position="520"/>
        <end position="541"/>
    </location>
</feature>
<dbReference type="eggNOG" id="COG1009">
    <property type="taxonomic scope" value="Bacteria"/>
</dbReference>
<keyword evidence="5 8" id="KW-1133">Transmembrane helix</keyword>
<evidence type="ECO:0000256" key="6">
    <source>
        <dbReference type="ARBA" id="ARBA00023136"/>
    </source>
</evidence>
<feature type="transmembrane region" description="Helical" evidence="8">
    <location>
        <begin position="65"/>
        <end position="82"/>
    </location>
</feature>
<feature type="domain" description="MrpA C-terminal/MbhD" evidence="10">
    <location>
        <begin position="561"/>
        <end position="624"/>
    </location>
</feature>
<feature type="transmembrane region" description="Helical" evidence="8">
    <location>
        <begin position="452"/>
        <end position="472"/>
    </location>
</feature>
<feature type="transmembrane region" description="Helical" evidence="8">
    <location>
        <begin position="320"/>
        <end position="342"/>
    </location>
</feature>
<sequence>MGGASVDLPWAPTWNLRLAFELDGLGALYSLLATGIGLCVVFYSGKYLPSHLHHQGRSLAEATKFHALILMFMGSMVGLVMAQDLFLIFLFWDLTAIASYFLIGYDVHEQDSRYSALMAMLITGITAVFLLIGAMMLYVRYGTFMLPELENIAEPGAYLTLAAGLIALAGLAKSAQVPFHFWLPRAMAAPTPVSAYLHSAAMVAAGVFLIGRVYPLLQTSQLLLDALLVIGFSSMLVGGVLALTRDVLKQLLAYSTVSQYGYVVFMFGLGGSYGVAAASFYVIAHALVKSALFLSAGAVTEASGEKKLSRLGGLAGKMPVLAAASGVAAAGLGALPLTIGFFKDELLFAASLERGGIFPLMALFGAVLTLSYMWRFWAGIFLGSTPEGTARNVGRPPWQLVAPIALLGVLTLVGGVFVEPFVALGNAAATVSYGQNVAVEAAYHLDLRPENLLALATFTLAFFVVITSRLWAGAAGTFARTGELVGPEKLYAVSLQGLNGFSDRIHDVEVDTLRSRISAILVPSAALVGAGFLASVPAGGGVYELGEVRSVDLPLLLVLGLVAVAAVAVTLPRNHLTLVLVMGGLGFGLAVVYAFLGGPDVALVAVLVETMITILFLAVLALMPPDVLKRAENVRLNRAAKFRSYAIGGVSGLFAFFVVWSALSQPDPQNSVASEHVRLTPDAHAYDIVTAILADFRGLDTLGEITVVGIALIGIAALLLGGRLR</sequence>
<evidence type="ECO:0000313" key="14">
    <source>
        <dbReference type="Proteomes" id="UP000025229"/>
    </source>
</evidence>
<comment type="subcellular location">
    <subcellularLocation>
        <location evidence="1">Cell membrane</location>
        <topology evidence="1">Multi-pass membrane protein</topology>
    </subcellularLocation>
    <subcellularLocation>
        <location evidence="7">Membrane</location>
        <topology evidence="7">Multi-pass membrane protein</topology>
    </subcellularLocation>
</comment>
<evidence type="ECO:0000313" key="12">
    <source>
        <dbReference type="EMBL" id="AHY46255.1"/>
    </source>
</evidence>